<reference evidence="1 2" key="1">
    <citation type="submission" date="2014-12" db="EMBL/GenBank/DDBJ databases">
        <title>Comparative genomics of the lactic acid bacteria isolated from the honey bee gut.</title>
        <authorList>
            <person name="Ellegaard K.M."/>
            <person name="Tamarit D."/>
            <person name="Javelind E."/>
            <person name="Olofsson T."/>
            <person name="Andersson S.G."/>
            <person name="Vasquez A."/>
        </authorList>
    </citation>
    <scope>NUCLEOTIDE SEQUENCE [LARGE SCALE GENOMIC DNA]</scope>
    <source>
        <strain evidence="1 2">Bma6</strain>
    </source>
</reference>
<evidence type="ECO:0000313" key="1">
    <source>
        <dbReference type="EMBL" id="KJY53593.1"/>
    </source>
</evidence>
<evidence type="ECO:0000313" key="2">
    <source>
        <dbReference type="Proteomes" id="UP000033652"/>
    </source>
</evidence>
<sequence>MSVSEVHGYTVGHNVGGTRFDCDMYGCHRSIAIFSDGYVCDEHGDYVGQLANSFDDENNRFDHGATLYGWDRGGSWSPSGRYYCPQHGARYQDLLKSERRSVTWNPLNDAEETI</sequence>
<protein>
    <submittedName>
        <fullName evidence="1">Uncharacterized protein</fullName>
    </submittedName>
</protein>
<comment type="caution">
    <text evidence="1">The sequence shown here is derived from an EMBL/GenBank/DDBJ whole genome shotgun (WGS) entry which is preliminary data.</text>
</comment>
<name>A0ABD4AFJ2_9BIFI</name>
<dbReference type="AlphaFoldDB" id="A0ABD4AFJ2"/>
<dbReference type="EMBL" id="JXBX01000009">
    <property type="protein sequence ID" value="KJY53593.1"/>
    <property type="molecule type" value="Genomic_DNA"/>
</dbReference>
<accession>A0ABD4AFJ2</accession>
<organism evidence="1 2">
    <name type="scientific">Bifidobacterium coryneforme</name>
    <dbReference type="NCBI Taxonomy" id="1687"/>
    <lineage>
        <taxon>Bacteria</taxon>
        <taxon>Bacillati</taxon>
        <taxon>Actinomycetota</taxon>
        <taxon>Actinomycetes</taxon>
        <taxon>Bifidobacteriales</taxon>
        <taxon>Bifidobacteriaceae</taxon>
        <taxon>Bifidobacterium</taxon>
    </lineage>
</organism>
<gene>
    <name evidence="1" type="ORF">JF68_09470</name>
</gene>
<dbReference type="RefSeq" id="WP_045921418.1">
    <property type="nucleotide sequence ID" value="NZ_KQ033865.1"/>
</dbReference>
<dbReference type="Proteomes" id="UP000033652">
    <property type="component" value="Unassembled WGS sequence"/>
</dbReference>
<proteinExistence type="predicted"/>